<sequence>MSAVNDWMMLCTTLATALSLGACGAPEYQPNTRTLPISKAEYGERWPLAVQSGELDCPLPGAVVLKADGKTYALNGTAESTAKYQLVDGILTANPSGGKVDSQTKIALLQPLVDAGLQLCTD</sequence>
<feature type="signal peptide" evidence="1">
    <location>
        <begin position="1"/>
        <end position="24"/>
    </location>
</feature>
<keyword evidence="3" id="KW-1185">Reference proteome</keyword>
<name>A0ABY3PH93_9CYAN</name>
<feature type="chain" id="PRO_5046210380" evidence="1">
    <location>
        <begin position="25"/>
        <end position="122"/>
    </location>
</feature>
<keyword evidence="1" id="KW-0732">Signal</keyword>
<gene>
    <name evidence="2" type="ORF">ISF26_14460</name>
</gene>
<reference evidence="2 3" key="1">
    <citation type="journal article" date="2021" name="Genome Biol. Evol.">
        <title>Complete Genome Sequencing of a Novel Gloeobacter Species from a Waterfall Cave in Mexico.</title>
        <authorList>
            <person name="Saw J.H."/>
            <person name="Cardona T."/>
            <person name="Montejano G."/>
        </authorList>
    </citation>
    <scope>NUCLEOTIDE SEQUENCE [LARGE SCALE GENOMIC DNA]</scope>
    <source>
        <strain evidence="2">MG652769</strain>
    </source>
</reference>
<evidence type="ECO:0000313" key="3">
    <source>
        <dbReference type="Proteomes" id="UP001054846"/>
    </source>
</evidence>
<protein>
    <submittedName>
        <fullName evidence="2">DUF2511 domain-containing protein</fullName>
    </submittedName>
</protein>
<dbReference type="InterPro" id="IPR019648">
    <property type="entry name" value="YebY"/>
</dbReference>
<dbReference type="RefSeq" id="WP_230840015.1">
    <property type="nucleotide sequence ID" value="NZ_CP063845.1"/>
</dbReference>
<dbReference type="EMBL" id="CP063845">
    <property type="protein sequence ID" value="UFP93014.1"/>
    <property type="molecule type" value="Genomic_DNA"/>
</dbReference>
<organism evidence="2 3">
    <name type="scientific">Gloeobacter morelensis MG652769</name>
    <dbReference type="NCBI Taxonomy" id="2781736"/>
    <lineage>
        <taxon>Bacteria</taxon>
        <taxon>Bacillati</taxon>
        <taxon>Cyanobacteriota</taxon>
        <taxon>Cyanophyceae</taxon>
        <taxon>Gloeobacterales</taxon>
        <taxon>Gloeobacteraceae</taxon>
        <taxon>Gloeobacter</taxon>
        <taxon>Gloeobacter morelensis</taxon>
    </lineage>
</organism>
<accession>A0ABY3PH93</accession>
<dbReference type="Proteomes" id="UP001054846">
    <property type="component" value="Chromosome"/>
</dbReference>
<proteinExistence type="predicted"/>
<evidence type="ECO:0000256" key="1">
    <source>
        <dbReference type="SAM" id="SignalP"/>
    </source>
</evidence>
<dbReference type="Pfam" id="PF10709">
    <property type="entry name" value="DUF2511"/>
    <property type="match status" value="1"/>
</dbReference>
<evidence type="ECO:0000313" key="2">
    <source>
        <dbReference type="EMBL" id="UFP93014.1"/>
    </source>
</evidence>